<protein>
    <submittedName>
        <fullName evidence="2">Uncharacterized protein</fullName>
    </submittedName>
</protein>
<evidence type="ECO:0000256" key="1">
    <source>
        <dbReference type="SAM" id="MobiDB-lite"/>
    </source>
</evidence>
<dbReference type="Proteomes" id="UP000887013">
    <property type="component" value="Unassembled WGS sequence"/>
</dbReference>
<evidence type="ECO:0000313" key="3">
    <source>
        <dbReference type="Proteomes" id="UP000887013"/>
    </source>
</evidence>
<evidence type="ECO:0000313" key="2">
    <source>
        <dbReference type="EMBL" id="GFT02042.1"/>
    </source>
</evidence>
<gene>
    <name evidence="2" type="ORF">NPIL_179931</name>
</gene>
<organism evidence="2 3">
    <name type="scientific">Nephila pilipes</name>
    <name type="common">Giant wood spider</name>
    <name type="synonym">Nephila maculata</name>
    <dbReference type="NCBI Taxonomy" id="299642"/>
    <lineage>
        <taxon>Eukaryota</taxon>
        <taxon>Metazoa</taxon>
        <taxon>Ecdysozoa</taxon>
        <taxon>Arthropoda</taxon>
        <taxon>Chelicerata</taxon>
        <taxon>Arachnida</taxon>
        <taxon>Araneae</taxon>
        <taxon>Araneomorphae</taxon>
        <taxon>Entelegynae</taxon>
        <taxon>Araneoidea</taxon>
        <taxon>Nephilidae</taxon>
        <taxon>Nephila</taxon>
    </lineage>
</organism>
<dbReference type="EMBL" id="BMAW01101973">
    <property type="protein sequence ID" value="GFT02042.1"/>
    <property type="molecule type" value="Genomic_DNA"/>
</dbReference>
<feature type="compositionally biased region" description="Basic residues" evidence="1">
    <location>
        <begin position="7"/>
        <end position="25"/>
    </location>
</feature>
<sequence>MVGGARLAKRKRRKIAQNRGCFKRRRDSEGKKKNCRFSFDSYQGEILFEIFFPAIFKIERMTSRILRFVRDCQQPQEKMTEILPVQEIDLAEKMLKIDQDESFKK</sequence>
<comment type="caution">
    <text evidence="2">The sequence shown here is derived from an EMBL/GenBank/DDBJ whole genome shotgun (WGS) entry which is preliminary data.</text>
</comment>
<feature type="region of interest" description="Disordered" evidence="1">
    <location>
        <begin position="1"/>
        <end position="30"/>
    </location>
</feature>
<accession>A0A8X6TF03</accession>
<keyword evidence="3" id="KW-1185">Reference proteome</keyword>
<dbReference type="AlphaFoldDB" id="A0A8X6TF03"/>
<name>A0A8X6TF03_NEPPI</name>
<proteinExistence type="predicted"/>
<reference evidence="2" key="1">
    <citation type="submission" date="2020-08" db="EMBL/GenBank/DDBJ databases">
        <title>Multicomponent nature underlies the extraordinary mechanical properties of spider dragline silk.</title>
        <authorList>
            <person name="Kono N."/>
            <person name="Nakamura H."/>
            <person name="Mori M."/>
            <person name="Yoshida Y."/>
            <person name="Ohtoshi R."/>
            <person name="Malay A.D."/>
            <person name="Moran D.A.P."/>
            <person name="Tomita M."/>
            <person name="Numata K."/>
            <person name="Arakawa K."/>
        </authorList>
    </citation>
    <scope>NUCLEOTIDE SEQUENCE</scope>
</reference>